<dbReference type="Proteomes" id="UP000836788">
    <property type="component" value="Chromosome 4"/>
</dbReference>
<name>A0A8J9SEE1_PHATR</name>
<feature type="transmembrane region" description="Helical" evidence="2">
    <location>
        <begin position="127"/>
        <end position="152"/>
    </location>
</feature>
<evidence type="ECO:0000313" key="3">
    <source>
        <dbReference type="EMBL" id="CAG9289550.1"/>
    </source>
</evidence>
<accession>A0A8J9SEE1</accession>
<protein>
    <submittedName>
        <fullName evidence="3">Uncharacterized protein</fullName>
    </submittedName>
</protein>
<dbReference type="EMBL" id="OU594945">
    <property type="protein sequence ID" value="CAG9289550.1"/>
    <property type="molecule type" value="Genomic_DNA"/>
</dbReference>
<reference evidence="3" key="1">
    <citation type="submission" date="2022-02" db="EMBL/GenBank/DDBJ databases">
        <authorList>
            <person name="Giguere J D."/>
        </authorList>
    </citation>
    <scope>NUCLEOTIDE SEQUENCE</scope>
    <source>
        <strain evidence="3">CCAP 1055/1</strain>
    </source>
</reference>
<dbReference type="AlphaFoldDB" id="A0A8J9SEE1"/>
<feature type="region of interest" description="Disordered" evidence="1">
    <location>
        <begin position="87"/>
        <end position="110"/>
    </location>
</feature>
<evidence type="ECO:0000256" key="1">
    <source>
        <dbReference type="SAM" id="MobiDB-lite"/>
    </source>
</evidence>
<organism evidence="3">
    <name type="scientific">Phaeodactylum tricornutum</name>
    <name type="common">Diatom</name>
    <dbReference type="NCBI Taxonomy" id="2850"/>
    <lineage>
        <taxon>Eukaryota</taxon>
        <taxon>Sar</taxon>
        <taxon>Stramenopiles</taxon>
        <taxon>Ochrophyta</taxon>
        <taxon>Bacillariophyta</taxon>
        <taxon>Bacillariophyceae</taxon>
        <taxon>Bacillariophycidae</taxon>
        <taxon>Naviculales</taxon>
        <taxon>Phaeodactylaceae</taxon>
        <taxon>Phaeodactylum</taxon>
    </lineage>
</organism>
<keyword evidence="2" id="KW-0472">Membrane</keyword>
<evidence type="ECO:0000256" key="2">
    <source>
        <dbReference type="SAM" id="Phobius"/>
    </source>
</evidence>
<sequence>MASLNTSDATKGDSSFIDQAPFEAEADITLVTLEANVLDEECGWDSSSRGLSAPIDMERVSSKDTEATQESFTVKVVDDVVEIPPVTPGRTTRNSYKLDESPPGFRSNNKRVSAMTKKDSKLRCFDVSTVVGVIVLLTITPFVLLLVLWIRISG</sequence>
<gene>
    <name evidence="3" type="ORF">PTTT1_LOCUS42002</name>
</gene>
<keyword evidence="2" id="KW-1133">Transmembrane helix</keyword>
<proteinExistence type="predicted"/>
<keyword evidence="2" id="KW-0812">Transmembrane</keyword>